<evidence type="ECO:0000313" key="2">
    <source>
        <dbReference type="Proteomes" id="UP000181951"/>
    </source>
</evidence>
<dbReference type="NCBIfam" id="NF047719">
    <property type="entry name" value="SCO6745_fam_HTH"/>
    <property type="match status" value="1"/>
</dbReference>
<accession>A0A1H8K9S4</accession>
<gene>
    <name evidence="1" type="ORF">SAMN05216267_101281</name>
</gene>
<dbReference type="AlphaFoldDB" id="A0A1H8K9S4"/>
<dbReference type="Proteomes" id="UP000181951">
    <property type="component" value="Unassembled WGS sequence"/>
</dbReference>
<dbReference type="EMBL" id="FODD01000012">
    <property type="protein sequence ID" value="SEN89720.1"/>
    <property type="molecule type" value="Genomic_DNA"/>
</dbReference>
<keyword evidence="2" id="KW-1185">Reference proteome</keyword>
<name>A0A1H8K9S4_9ACTN</name>
<reference evidence="1 2" key="1">
    <citation type="submission" date="2016-10" db="EMBL/GenBank/DDBJ databases">
        <authorList>
            <person name="de Groot N.N."/>
        </authorList>
    </citation>
    <scope>NUCLEOTIDE SEQUENCE [LARGE SCALE GENOMIC DNA]</scope>
    <source>
        <strain evidence="1 2">CGMCC 4.2026</strain>
    </source>
</reference>
<proteinExistence type="predicted"/>
<dbReference type="Pfam" id="PF21863">
    <property type="entry name" value="HTH_67"/>
    <property type="match status" value="1"/>
</dbReference>
<protein>
    <recommendedName>
        <fullName evidence="3">SalK</fullName>
    </recommendedName>
</protein>
<organism evidence="1 2">
    <name type="scientific">Actinacidiphila rubida</name>
    <dbReference type="NCBI Taxonomy" id="310780"/>
    <lineage>
        <taxon>Bacteria</taxon>
        <taxon>Bacillati</taxon>
        <taxon>Actinomycetota</taxon>
        <taxon>Actinomycetes</taxon>
        <taxon>Kitasatosporales</taxon>
        <taxon>Streptomycetaceae</taxon>
        <taxon>Actinacidiphila</taxon>
    </lineage>
</organism>
<evidence type="ECO:0000313" key="1">
    <source>
        <dbReference type="EMBL" id="SEN89720.1"/>
    </source>
</evidence>
<sequence>MSMSMPDRRQAARDLWRLLEPIHAVVYFAPEPLEALKAAGYRGVWMSYFAGRAAPLGSAGADVVHALFYNFSYARVSRALPAAWSFAPPSEALAARVRGSVRALGRALGPAADGADVARAAELALRAARSAPAEGRTLFAANRSLPVPQEPLAQLWQAATLLREHRGDGHTAALFAAGITGRESHVLHAIANAIPRGVYTQARDFDDAEWTSKRDALTNKGLLEDGRLSRQGLELTARIEERTDDLAASAYEVLTTVETEELARLLRPLTHAVVRAGDIPLDNPMGLDLRESHDRQ</sequence>
<dbReference type="InterPro" id="IPR054058">
    <property type="entry name" value="HTH_67"/>
</dbReference>
<evidence type="ECO:0008006" key="3">
    <source>
        <dbReference type="Google" id="ProtNLM"/>
    </source>
</evidence>
<dbReference type="RefSeq" id="WP_218108416.1">
    <property type="nucleotide sequence ID" value="NZ_FODD01000012.1"/>
</dbReference>
<dbReference type="STRING" id="310780.SAMN05216267_101281"/>